<dbReference type="AlphaFoldDB" id="A0A183DQH9"/>
<dbReference type="Proteomes" id="UP000271098">
    <property type="component" value="Unassembled WGS sequence"/>
</dbReference>
<protein>
    <submittedName>
        <fullName evidence="3">Sema domain-containing protein</fullName>
    </submittedName>
</protein>
<reference evidence="1 2" key="2">
    <citation type="submission" date="2018-11" db="EMBL/GenBank/DDBJ databases">
        <authorList>
            <consortium name="Pathogen Informatics"/>
        </authorList>
    </citation>
    <scope>NUCLEOTIDE SEQUENCE [LARGE SCALE GENOMIC DNA]</scope>
</reference>
<evidence type="ECO:0000313" key="1">
    <source>
        <dbReference type="EMBL" id="VDN18152.1"/>
    </source>
</evidence>
<evidence type="ECO:0000313" key="2">
    <source>
        <dbReference type="Proteomes" id="UP000271098"/>
    </source>
</evidence>
<accession>A0A183DQH9</accession>
<sequence>MQPHSECGFERWAPFRHMPLQWSAKRPGDSLIDIGAAQRPLIVSRANNIELYVSRCFSGQEMGKPKLRRIARSTENDQAELSGKQLRCTFFTEKNYA</sequence>
<organism evidence="3">
    <name type="scientific">Gongylonema pulchrum</name>
    <dbReference type="NCBI Taxonomy" id="637853"/>
    <lineage>
        <taxon>Eukaryota</taxon>
        <taxon>Metazoa</taxon>
        <taxon>Ecdysozoa</taxon>
        <taxon>Nematoda</taxon>
        <taxon>Chromadorea</taxon>
        <taxon>Rhabditida</taxon>
        <taxon>Spirurina</taxon>
        <taxon>Spiruromorpha</taxon>
        <taxon>Spiruroidea</taxon>
        <taxon>Gongylonematidae</taxon>
        <taxon>Gongylonema</taxon>
    </lineage>
</organism>
<name>A0A183DQH9_9BILA</name>
<reference evidence="3" key="1">
    <citation type="submission" date="2016-06" db="UniProtKB">
        <authorList>
            <consortium name="WormBaseParasite"/>
        </authorList>
    </citation>
    <scope>IDENTIFICATION</scope>
</reference>
<evidence type="ECO:0000313" key="3">
    <source>
        <dbReference type="WBParaSite" id="GPUH_0001098301-mRNA-1"/>
    </source>
</evidence>
<dbReference type="WBParaSite" id="GPUH_0001098301-mRNA-1">
    <property type="protein sequence ID" value="GPUH_0001098301-mRNA-1"/>
    <property type="gene ID" value="GPUH_0001098301"/>
</dbReference>
<keyword evidence="2" id="KW-1185">Reference proteome</keyword>
<dbReference type="EMBL" id="UYRT01078263">
    <property type="protein sequence ID" value="VDN18152.1"/>
    <property type="molecule type" value="Genomic_DNA"/>
</dbReference>
<proteinExistence type="predicted"/>
<gene>
    <name evidence="1" type="ORF">GPUH_LOCUS10970</name>
</gene>